<reference evidence="3" key="1">
    <citation type="submission" date="2015-04" db="EMBL/GenBank/DDBJ databases">
        <title>Genome sequencing of pathogens of bean.</title>
        <authorList>
            <person name="Harrison J."/>
            <person name="Aritua V."/>
            <person name="Sapp M."/>
            <person name="Smith J."/>
            <person name="Studholme D.J."/>
        </authorList>
    </citation>
    <scope>NUCLEOTIDE SEQUENCE [LARGE SCALE GENOMIC DNA]</scope>
    <source>
        <strain evidence="3">NCPPB 1058</strain>
    </source>
</reference>
<protein>
    <recommendedName>
        <fullName evidence="4">Conjugal transfer protein TraD</fullName>
    </recommendedName>
</protein>
<dbReference type="InterPro" id="IPR009444">
    <property type="entry name" value="Conjugal_tfr_TraD_a-type"/>
</dbReference>
<sequence length="114" mass="12729">MSEKRAHEIARLERIVAAQRERLTKLKEAEVKAQRAARRAQLTRLKIAAGGLVSIAGLLEEDRGFVLGALLQVRDAMSKPEWSEAQYLALKRLGDTELAAREAQRKFGNGSMEE</sequence>
<name>A0AB34Q6V5_XANCI</name>
<evidence type="ECO:0008006" key="4">
    <source>
        <dbReference type="Google" id="ProtNLM"/>
    </source>
</evidence>
<evidence type="ECO:0000256" key="1">
    <source>
        <dbReference type="SAM" id="Coils"/>
    </source>
</evidence>
<gene>
    <name evidence="2" type="ORF">NY98_12360</name>
</gene>
<dbReference type="Pfam" id="PF06412">
    <property type="entry name" value="TraD"/>
    <property type="match status" value="1"/>
</dbReference>
<feature type="coiled-coil region" evidence="1">
    <location>
        <begin position="9"/>
        <end position="46"/>
    </location>
</feature>
<evidence type="ECO:0000313" key="3">
    <source>
        <dbReference type="Proteomes" id="UP000030585"/>
    </source>
</evidence>
<organism evidence="2 3">
    <name type="scientific">Xanthomonas citri pv. fuscans</name>
    <dbReference type="NCBI Taxonomy" id="366649"/>
    <lineage>
        <taxon>Bacteria</taxon>
        <taxon>Pseudomonadati</taxon>
        <taxon>Pseudomonadota</taxon>
        <taxon>Gammaproteobacteria</taxon>
        <taxon>Lysobacterales</taxon>
        <taxon>Lysobacteraceae</taxon>
        <taxon>Xanthomonas</taxon>
    </lineage>
</organism>
<comment type="caution">
    <text evidence="2">The sequence shown here is derived from an EMBL/GenBank/DDBJ whole genome shotgun (WGS) entry which is preliminary data.</text>
</comment>
<evidence type="ECO:0000313" key="2">
    <source>
        <dbReference type="EMBL" id="KGU52525.2"/>
    </source>
</evidence>
<proteinExistence type="predicted"/>
<dbReference type="Proteomes" id="UP000030585">
    <property type="component" value="Unassembled WGS sequence"/>
</dbReference>
<dbReference type="EMBL" id="JSEY02000060">
    <property type="protein sequence ID" value="KGU52525.2"/>
    <property type="molecule type" value="Genomic_DNA"/>
</dbReference>
<dbReference type="AlphaFoldDB" id="A0AB34Q6V5"/>
<keyword evidence="1" id="KW-0175">Coiled coil</keyword>
<accession>A0AB34Q6V5</accession>